<dbReference type="AlphaFoldDB" id="A0A0F9TL04"/>
<dbReference type="InterPro" id="IPR009057">
    <property type="entry name" value="Homeodomain-like_sf"/>
</dbReference>
<evidence type="ECO:0000313" key="2">
    <source>
        <dbReference type="EMBL" id="KKN42088.1"/>
    </source>
</evidence>
<name>A0A0F9TL04_9ZZZZ</name>
<feature type="domain" description="Tc1-like transposase DDE" evidence="1">
    <location>
        <begin position="172"/>
        <end position="314"/>
    </location>
</feature>
<dbReference type="InterPro" id="IPR038717">
    <property type="entry name" value="Tc1-like_DDE_dom"/>
</dbReference>
<dbReference type="InterPro" id="IPR036397">
    <property type="entry name" value="RNaseH_sf"/>
</dbReference>
<dbReference type="SUPFAM" id="SSF53098">
    <property type="entry name" value="Ribonuclease H-like"/>
    <property type="match status" value="1"/>
</dbReference>
<dbReference type="InterPro" id="IPR052702">
    <property type="entry name" value="MscS-like_channel"/>
</dbReference>
<dbReference type="PANTHER" id="PTHR30347">
    <property type="entry name" value="POTASSIUM CHANNEL RELATED"/>
    <property type="match status" value="1"/>
</dbReference>
<comment type="caution">
    <text evidence="2">The sequence shown here is derived from an EMBL/GenBank/DDBJ whole genome shotgun (WGS) entry which is preliminary data.</text>
</comment>
<sequence length="361" mass="41452">MRVAPAIELSDTARKALKKAADSNTQSVRFARRARIILLASQGVTNQEIAHTLGIGRLQVARWRERFLQGGIAELRQDRPRGGRKVRVDTEEIVRLTTQSCPVNATHWSTRSMAAMANTSPATVRRIWRAHGLKPHRFATFKVSRDPKFVEKLEDIVGLYMNPPENALVLSCDEKSQVQALDRTQPGLPLKKGRAQTMTHDYKRYGTTTLFAALNVLDGTVIGQCQQRHRHIEWLKFLRQINRETPKDKELHLICDNYATHKHPAVRKWLDKHPRFHMHFTPTSASWLNMVERFFRDLTEDRLRRGVFRSVADLTAAIGAYIRRHNNEPKPFIWTAKASDILSKVVRANRKLSSKQNDALH</sequence>
<dbReference type="InterPro" id="IPR012337">
    <property type="entry name" value="RNaseH-like_sf"/>
</dbReference>
<organism evidence="2">
    <name type="scientific">marine sediment metagenome</name>
    <dbReference type="NCBI Taxonomy" id="412755"/>
    <lineage>
        <taxon>unclassified sequences</taxon>
        <taxon>metagenomes</taxon>
        <taxon>ecological metagenomes</taxon>
    </lineage>
</organism>
<accession>A0A0F9TL04</accession>
<dbReference type="Pfam" id="PF13551">
    <property type="entry name" value="HTH_29"/>
    <property type="match status" value="1"/>
</dbReference>
<reference evidence="2" key="1">
    <citation type="journal article" date="2015" name="Nature">
        <title>Complex archaea that bridge the gap between prokaryotes and eukaryotes.</title>
        <authorList>
            <person name="Spang A."/>
            <person name="Saw J.H."/>
            <person name="Jorgensen S.L."/>
            <person name="Zaremba-Niedzwiedzka K."/>
            <person name="Martijn J."/>
            <person name="Lind A.E."/>
            <person name="van Eijk R."/>
            <person name="Schleper C."/>
            <person name="Guy L."/>
            <person name="Ettema T.J."/>
        </authorList>
    </citation>
    <scope>NUCLEOTIDE SEQUENCE</scope>
</reference>
<dbReference type="SUPFAM" id="SSF46689">
    <property type="entry name" value="Homeodomain-like"/>
    <property type="match status" value="1"/>
</dbReference>
<gene>
    <name evidence="2" type="ORF">LCGC14_0716950</name>
</gene>
<dbReference type="Gene3D" id="3.30.420.10">
    <property type="entry name" value="Ribonuclease H-like superfamily/Ribonuclease H"/>
    <property type="match status" value="1"/>
</dbReference>
<dbReference type="InterPro" id="IPR047655">
    <property type="entry name" value="Transpos_IS630-like"/>
</dbReference>
<protein>
    <recommendedName>
        <fullName evidence="1">Tc1-like transposase DDE domain-containing protein</fullName>
    </recommendedName>
</protein>
<dbReference type="GO" id="GO:0003676">
    <property type="term" value="F:nucleic acid binding"/>
    <property type="evidence" value="ECO:0007669"/>
    <property type="project" value="InterPro"/>
</dbReference>
<dbReference type="EMBL" id="LAZR01001606">
    <property type="protein sequence ID" value="KKN42088.1"/>
    <property type="molecule type" value="Genomic_DNA"/>
</dbReference>
<dbReference type="PANTHER" id="PTHR30347:SF1">
    <property type="entry name" value="MECHANOSENSITIVE CHANNEL MSCK"/>
    <property type="match status" value="1"/>
</dbReference>
<dbReference type="NCBIfam" id="NF033545">
    <property type="entry name" value="transpos_IS630"/>
    <property type="match status" value="1"/>
</dbReference>
<proteinExistence type="predicted"/>
<evidence type="ECO:0000259" key="1">
    <source>
        <dbReference type="Pfam" id="PF13358"/>
    </source>
</evidence>
<dbReference type="Pfam" id="PF13358">
    <property type="entry name" value="DDE_3"/>
    <property type="match status" value="1"/>
</dbReference>